<gene>
    <name evidence="1" type="ORF">FNH09_39080</name>
</gene>
<name>A0A5N8VPS4_9ACTN</name>
<dbReference type="RefSeq" id="WP_162469761.1">
    <property type="nucleotide sequence ID" value="NZ_VJZD01000269.1"/>
</dbReference>
<dbReference type="AlphaFoldDB" id="A0A5N8VPS4"/>
<evidence type="ECO:0000313" key="2">
    <source>
        <dbReference type="Proteomes" id="UP000325849"/>
    </source>
</evidence>
<dbReference type="InterPro" id="IPR013078">
    <property type="entry name" value="His_Pase_superF_clade-1"/>
</dbReference>
<evidence type="ECO:0000313" key="1">
    <source>
        <dbReference type="EMBL" id="MPY37009.1"/>
    </source>
</evidence>
<dbReference type="EMBL" id="VJZD01000269">
    <property type="protein sequence ID" value="MPY37009.1"/>
    <property type="molecule type" value="Genomic_DNA"/>
</dbReference>
<dbReference type="Pfam" id="PF00300">
    <property type="entry name" value="His_Phos_1"/>
    <property type="match status" value="1"/>
</dbReference>
<reference evidence="1 2" key="1">
    <citation type="submission" date="2019-07" db="EMBL/GenBank/DDBJ databases">
        <title>New species of Amycolatopsis and Streptomyces.</title>
        <authorList>
            <person name="Duangmal K."/>
            <person name="Teo W.F.A."/>
            <person name="Lipun K."/>
        </authorList>
    </citation>
    <scope>NUCLEOTIDE SEQUENCE [LARGE SCALE GENOMIC DNA]</scope>
    <source>
        <strain evidence="1 2">NBRC 109810</strain>
    </source>
</reference>
<protein>
    <submittedName>
        <fullName evidence="1">Histidine phosphatase family protein</fullName>
    </submittedName>
</protein>
<proteinExistence type="predicted"/>
<dbReference type="InterPro" id="IPR029033">
    <property type="entry name" value="His_PPase_superfam"/>
</dbReference>
<comment type="caution">
    <text evidence="1">The sequence shown here is derived from an EMBL/GenBank/DDBJ whole genome shotgun (WGS) entry which is preliminary data.</text>
</comment>
<accession>A0A5N8VPS4</accession>
<dbReference type="Proteomes" id="UP000325849">
    <property type="component" value="Unassembled WGS sequence"/>
</dbReference>
<keyword evidence="2" id="KW-1185">Reference proteome</keyword>
<dbReference type="SUPFAM" id="SSF53254">
    <property type="entry name" value="Phosphoglycerate mutase-like"/>
    <property type="match status" value="1"/>
</dbReference>
<organism evidence="1 2">
    <name type="scientific">Streptomyces adustus</name>
    <dbReference type="NCBI Taxonomy" id="1609272"/>
    <lineage>
        <taxon>Bacteria</taxon>
        <taxon>Bacillati</taxon>
        <taxon>Actinomycetota</taxon>
        <taxon>Actinomycetes</taxon>
        <taxon>Kitasatosporales</taxon>
        <taxon>Streptomycetaceae</taxon>
        <taxon>Streptomyces</taxon>
    </lineage>
</organism>
<sequence length="196" mass="20651">MTTRVTFITPATSPSMRRARFDDGDPIDDHGVARARAAAGSLPSAVRVLASPSVRCRQTAAELGLDATGEPALAGGDMGRWRGLTLDEVAASEPAELARWLSDPGAAPHGGESVRQICERTARWLKAAAESDGRVLAVVEPEIVRAAVIHALAAPEAAFWRLDVPPLTATELTGRAHRWNLRLGGPLGPATADPED</sequence>
<dbReference type="Gene3D" id="3.40.50.1240">
    <property type="entry name" value="Phosphoglycerate mutase-like"/>
    <property type="match status" value="1"/>
</dbReference>